<dbReference type="GO" id="GO:0016020">
    <property type="term" value="C:membrane"/>
    <property type="evidence" value="ECO:0007669"/>
    <property type="project" value="UniProtKB-SubCell"/>
</dbReference>
<evidence type="ECO:0000313" key="7">
    <source>
        <dbReference type="EMBL" id="WOC51105.1"/>
    </source>
</evidence>
<feature type="transmembrane region" description="Helical" evidence="6">
    <location>
        <begin position="273"/>
        <end position="296"/>
    </location>
</feature>
<evidence type="ECO:0000256" key="3">
    <source>
        <dbReference type="ARBA" id="ARBA00022692"/>
    </source>
</evidence>
<evidence type="ECO:0008006" key="9">
    <source>
        <dbReference type="Google" id="ProtNLM"/>
    </source>
</evidence>
<comment type="similarity">
    <text evidence="2">Belongs to the TerC family.</text>
</comment>
<feature type="transmembrane region" description="Helical" evidence="6">
    <location>
        <begin position="16"/>
        <end position="37"/>
    </location>
</feature>
<feature type="transmembrane region" description="Helical" evidence="6">
    <location>
        <begin position="333"/>
        <end position="353"/>
    </location>
</feature>
<evidence type="ECO:0000256" key="1">
    <source>
        <dbReference type="ARBA" id="ARBA00004141"/>
    </source>
</evidence>
<dbReference type="EMBL" id="CP136426">
    <property type="protein sequence ID" value="WOC51105.1"/>
    <property type="molecule type" value="Genomic_DNA"/>
</dbReference>
<accession>A0AAU0EZG4</accession>
<reference evidence="7" key="1">
    <citation type="submission" date="2023-10" db="EMBL/GenBank/DDBJ databases">
        <title>Characterization and whole genome sequencing of a novel strain of Bergeyella porcorum QD2021 isolated from pig.</title>
        <authorList>
            <person name="Liu G."/>
            <person name="Chen C."/>
            <person name="Han X."/>
        </authorList>
    </citation>
    <scope>NUCLEOTIDE SEQUENCE</scope>
    <source>
        <strain evidence="7">QD2021</strain>
    </source>
</reference>
<sequence length="369" mass="41905">MYLCNQFIFRKMNSEILFLGGFLVFILIVLAIDLNLGKKAGGVVSMKKAGLMSFAVVTLAMCFYFLLINFGHLLHGIDSFEKLQTVATKHKHPIKIVPNDLALSIDIYNQNLGLEYLTGYIVEYALSVDNIFVMILIFSAFGVAEKNYHRVLFWGILGAIVMRFIFIFVGAALIAKFSWIMYVFGGFLVFTGIKMFLEKEGDEKIDTENHPVVRFANKYFKVHNQFVDQKFFVIVDGVKKMTPLFLVLLIIEATDLIFAVDSIPAIFSVTKDPYIVFFSNIFAIIGLRSMFFLLAGIIDKFRFLKVGLAILLTFIGLKMILHHQLEDWGFKTAHSLFIIVTILATSIVASLLFPEKKDEISLFTDEDQK</sequence>
<evidence type="ECO:0000256" key="2">
    <source>
        <dbReference type="ARBA" id="ARBA00007511"/>
    </source>
</evidence>
<feature type="transmembrane region" description="Helical" evidence="6">
    <location>
        <begin position="179"/>
        <end position="197"/>
    </location>
</feature>
<evidence type="ECO:0000313" key="8">
    <source>
        <dbReference type="Proteomes" id="UP001432059"/>
    </source>
</evidence>
<dbReference type="AlphaFoldDB" id="A0AAU0EZG4"/>
<dbReference type="PANTHER" id="PTHR30238">
    <property type="entry name" value="MEMBRANE BOUND PREDICTED REDOX MODULATOR"/>
    <property type="match status" value="1"/>
</dbReference>
<dbReference type="KEGG" id="bpor:BPO_0458"/>
<dbReference type="Proteomes" id="UP001432059">
    <property type="component" value="Chromosome"/>
</dbReference>
<keyword evidence="3 6" id="KW-0812">Transmembrane</keyword>
<dbReference type="PANTHER" id="PTHR30238:SF0">
    <property type="entry name" value="THYLAKOID MEMBRANE PROTEIN TERC, CHLOROPLASTIC"/>
    <property type="match status" value="1"/>
</dbReference>
<keyword evidence="5 6" id="KW-0472">Membrane</keyword>
<evidence type="ECO:0000256" key="4">
    <source>
        <dbReference type="ARBA" id="ARBA00022989"/>
    </source>
</evidence>
<feature type="transmembrane region" description="Helical" evidence="6">
    <location>
        <begin position="49"/>
        <end position="70"/>
    </location>
</feature>
<comment type="subcellular location">
    <subcellularLocation>
        <location evidence="1">Membrane</location>
        <topology evidence="1">Multi-pass membrane protein</topology>
    </subcellularLocation>
</comment>
<feature type="transmembrane region" description="Helical" evidence="6">
    <location>
        <begin position="303"/>
        <end position="321"/>
    </location>
</feature>
<keyword evidence="8" id="KW-1185">Reference proteome</keyword>
<feature type="transmembrane region" description="Helical" evidence="6">
    <location>
        <begin position="124"/>
        <end position="144"/>
    </location>
</feature>
<dbReference type="InterPro" id="IPR022369">
    <property type="entry name" value="Integral_membrane_TerC_rswitch"/>
</dbReference>
<evidence type="ECO:0000256" key="5">
    <source>
        <dbReference type="ARBA" id="ARBA00023136"/>
    </source>
</evidence>
<proteinExistence type="inferred from homology"/>
<protein>
    <recommendedName>
        <fullName evidence="9">Tellurite resistance protein TerC</fullName>
    </recommendedName>
</protein>
<dbReference type="Pfam" id="PF03741">
    <property type="entry name" value="TerC"/>
    <property type="match status" value="1"/>
</dbReference>
<feature type="transmembrane region" description="Helical" evidence="6">
    <location>
        <begin position="244"/>
        <end position="267"/>
    </location>
</feature>
<evidence type="ECO:0000256" key="6">
    <source>
        <dbReference type="SAM" id="Phobius"/>
    </source>
</evidence>
<gene>
    <name evidence="7" type="ORF">BPO_0458</name>
</gene>
<organism evidence="7 8">
    <name type="scientific">Bergeyella porcorum</name>
    <dbReference type="NCBI Taxonomy" id="1735111"/>
    <lineage>
        <taxon>Bacteria</taxon>
        <taxon>Pseudomonadati</taxon>
        <taxon>Bacteroidota</taxon>
        <taxon>Flavobacteriia</taxon>
        <taxon>Flavobacteriales</taxon>
        <taxon>Weeksellaceae</taxon>
        <taxon>Bergeyella</taxon>
    </lineage>
</organism>
<feature type="transmembrane region" description="Helical" evidence="6">
    <location>
        <begin position="151"/>
        <end position="173"/>
    </location>
</feature>
<dbReference type="NCBIfam" id="TIGR03718">
    <property type="entry name" value="R_switched_Alx"/>
    <property type="match status" value="1"/>
</dbReference>
<dbReference type="InterPro" id="IPR005496">
    <property type="entry name" value="Integral_membrane_TerC"/>
</dbReference>
<name>A0AAU0EZG4_9FLAO</name>
<keyword evidence="4 6" id="KW-1133">Transmembrane helix</keyword>